<protein>
    <submittedName>
        <fullName evidence="3">(pine wood nematode) hypothetical protein</fullName>
    </submittedName>
    <submittedName>
        <fullName evidence="7">C2 domain-containing protein</fullName>
    </submittedName>
</protein>
<dbReference type="GO" id="GO:0042734">
    <property type="term" value="C:presynaptic membrane"/>
    <property type="evidence" value="ECO:0007669"/>
    <property type="project" value="TreeGrafter"/>
</dbReference>
<dbReference type="InterPro" id="IPR035892">
    <property type="entry name" value="C2_domain_sf"/>
</dbReference>
<dbReference type="SMR" id="A0A1I7SC33"/>
<dbReference type="GO" id="GO:0017075">
    <property type="term" value="F:syntaxin-1 binding"/>
    <property type="evidence" value="ECO:0007669"/>
    <property type="project" value="TreeGrafter"/>
</dbReference>
<dbReference type="SUPFAM" id="SSF49562">
    <property type="entry name" value="C2 domain (Calcium/lipid-binding domain, CaLB)"/>
    <property type="match status" value="1"/>
</dbReference>
<name>A0A1I7SC33_BURXY</name>
<dbReference type="GO" id="GO:0061789">
    <property type="term" value="P:dense core granule priming"/>
    <property type="evidence" value="ECO:0007669"/>
    <property type="project" value="TreeGrafter"/>
</dbReference>
<feature type="compositionally biased region" description="Basic and acidic residues" evidence="1">
    <location>
        <begin position="451"/>
        <end position="475"/>
    </location>
</feature>
<sequence>MSLLCVTIKRAQLHGTAEEFHSYVTVKLQNVKSTTVAVRGPKPSWEQEFIFETNRLDQGLMVELWNKGVLWDKLIGVHYLPLYQVQYRAGPGPGVWLQIDQELETRNGQTVGTCKPTGHSVMVDVRFELPFEAQSADAEEVQRRLQELNRFVENEGQISQRAPFSHSGVSEDSDYTSDVSFPIHQNNQSVHQWGSHLHPSNVASTNSCTIQNPPFEEEFDGHPEDVLSVSTNFQNTQEYQENTYGLSNYSEPYNYELDRQSPHGLRRFHLNPAENLEEESYGNGQIYQSGYYDAYMHSIPEDEYKGEDNEGNVYSEDGAYPTGSSVERTSGEEYNTTPSFPDASLHHLPQPSTPDYTKPEGMNGGFDIHQQIYNEYAQYDDTGLQPYPEEIPEEFDAELEDIEPTYMDRQDPGRRGLRRVQVQGEYGYDSHEEPGTSEYPQEDYSGQNYDSPKEYEQSLDKGFQGEDHQFEEVNRQYDSGQEYGTTRQYDSGKEFEVIHRQYDSGNQINDIHYEEQYGEDQGEHYEGPRAYEEKNYGEYEPNQEFVEGQTYDQPNDYHEQTYQPHEYEENEYQQYNDTDYSHDTYVDNTQYVSDHSEQKSEYGSIKYQSHDEQTRPSSSGERIGYSNATSPLAVAEVQDYMAQLAATGRRYDSKPDEYDFPAYVEVEHNQAYNEYGDKTRPYSQQNTDDEHLSYSSRPISQINQVKEPKSTGNGFLPNHQPANDADLLRGIYAEEEEGHDQQVPDVYEHEHERNYQQGQMEGNNEGREQNGLIRENQPFDEYGVPIREEVDEFGRVVEDRDEFGRVVDGRDQLRENGEYREEERQPKPPRNYRDLWRLAYQKICEKHGIEVGDVIRKL</sequence>
<dbReference type="InterPro" id="IPR027080">
    <property type="entry name" value="Unc-13"/>
</dbReference>
<dbReference type="GO" id="GO:0016082">
    <property type="term" value="P:synaptic vesicle priming"/>
    <property type="evidence" value="ECO:0007669"/>
    <property type="project" value="TreeGrafter"/>
</dbReference>
<feature type="domain" description="C2" evidence="2">
    <location>
        <begin position="1"/>
        <end position="97"/>
    </location>
</feature>
<dbReference type="PANTHER" id="PTHR10480">
    <property type="entry name" value="PROTEIN UNC-13 HOMOLOG"/>
    <property type="match status" value="1"/>
</dbReference>
<dbReference type="GO" id="GO:0043195">
    <property type="term" value="C:terminal bouton"/>
    <property type="evidence" value="ECO:0007669"/>
    <property type="project" value="TreeGrafter"/>
</dbReference>
<dbReference type="Pfam" id="PF00168">
    <property type="entry name" value="C2"/>
    <property type="match status" value="1"/>
</dbReference>
<dbReference type="EMBL" id="CAJFCV020000001">
    <property type="protein sequence ID" value="CAG9086465.1"/>
    <property type="molecule type" value="Genomic_DNA"/>
</dbReference>
<feature type="region of interest" description="Disordered" evidence="1">
    <location>
        <begin position="304"/>
        <end position="359"/>
    </location>
</feature>
<dbReference type="Gene3D" id="2.60.40.150">
    <property type="entry name" value="C2 domain"/>
    <property type="match status" value="1"/>
</dbReference>
<feature type="region of interest" description="Disordered" evidence="1">
    <location>
        <begin position="532"/>
        <end position="625"/>
    </location>
</feature>
<evidence type="ECO:0000313" key="3">
    <source>
        <dbReference type="EMBL" id="CAD5210481.1"/>
    </source>
</evidence>
<feature type="compositionally biased region" description="Polar residues" evidence="1">
    <location>
        <begin position="322"/>
        <end position="339"/>
    </location>
</feature>
<evidence type="ECO:0000313" key="5">
    <source>
        <dbReference type="Proteomes" id="UP000095284"/>
    </source>
</evidence>
<evidence type="ECO:0000313" key="7">
    <source>
        <dbReference type="WBParaSite" id="BXY_1058400.1"/>
    </source>
</evidence>
<evidence type="ECO:0000256" key="1">
    <source>
        <dbReference type="SAM" id="MobiDB-lite"/>
    </source>
</evidence>
<feature type="compositionally biased region" description="Polar residues" evidence="1">
    <location>
        <begin position="615"/>
        <end position="625"/>
    </location>
</feature>
<dbReference type="GO" id="GO:0099525">
    <property type="term" value="P:presynaptic dense core vesicle exocytosis"/>
    <property type="evidence" value="ECO:0007669"/>
    <property type="project" value="TreeGrafter"/>
</dbReference>
<reference evidence="7" key="1">
    <citation type="submission" date="2016-11" db="UniProtKB">
        <authorList>
            <consortium name="WormBaseParasite"/>
        </authorList>
    </citation>
    <scope>IDENTIFICATION</scope>
</reference>
<dbReference type="Proteomes" id="UP000095284">
    <property type="component" value="Unplaced"/>
</dbReference>
<dbReference type="GO" id="GO:0031594">
    <property type="term" value="C:neuromuscular junction"/>
    <property type="evidence" value="ECO:0007669"/>
    <property type="project" value="TreeGrafter"/>
</dbReference>
<dbReference type="Proteomes" id="UP000659654">
    <property type="component" value="Unassembled WGS sequence"/>
</dbReference>
<dbReference type="PANTHER" id="PTHR10480:SF12">
    <property type="entry name" value="UNC-13, ISOFORM E"/>
    <property type="match status" value="1"/>
</dbReference>
<feature type="region of interest" description="Disordered" evidence="1">
    <location>
        <begin position="808"/>
        <end position="830"/>
    </location>
</feature>
<dbReference type="InterPro" id="IPR000008">
    <property type="entry name" value="C2_dom"/>
</dbReference>
<proteinExistence type="predicted"/>
<evidence type="ECO:0000313" key="4">
    <source>
        <dbReference type="EMBL" id="CAG9086465.1"/>
    </source>
</evidence>
<feature type="region of interest" description="Disordered" evidence="1">
    <location>
        <begin position="404"/>
        <end position="492"/>
    </location>
</feature>
<dbReference type="SMART" id="SM00239">
    <property type="entry name" value="C2"/>
    <property type="match status" value="1"/>
</dbReference>
<reference evidence="4" key="2">
    <citation type="submission" date="2020-08" db="EMBL/GenBank/DDBJ databases">
        <authorList>
            <person name="Kikuchi T."/>
        </authorList>
    </citation>
    <scope>NUCLEOTIDE SEQUENCE</scope>
    <source>
        <strain evidence="3">Ka4C1</strain>
    </source>
</reference>
<dbReference type="GO" id="GO:0035249">
    <property type="term" value="P:synaptic transmission, glutamatergic"/>
    <property type="evidence" value="ECO:0007669"/>
    <property type="project" value="TreeGrafter"/>
</dbReference>
<dbReference type="Proteomes" id="UP000582659">
    <property type="component" value="Unassembled WGS sequence"/>
</dbReference>
<dbReference type="WBParaSite" id="BXY_1058400.1">
    <property type="protein sequence ID" value="BXY_1058400.1"/>
    <property type="gene ID" value="BXY_1058400"/>
</dbReference>
<evidence type="ECO:0000313" key="6">
    <source>
        <dbReference type="Proteomes" id="UP000659654"/>
    </source>
</evidence>
<dbReference type="AlphaFoldDB" id="A0A1I7SC33"/>
<dbReference type="PROSITE" id="PS50004">
    <property type="entry name" value="C2"/>
    <property type="match status" value="1"/>
</dbReference>
<dbReference type="OrthoDB" id="5831756at2759"/>
<dbReference type="GO" id="GO:0005516">
    <property type="term" value="F:calmodulin binding"/>
    <property type="evidence" value="ECO:0007669"/>
    <property type="project" value="TreeGrafter"/>
</dbReference>
<feature type="compositionally biased region" description="Polar residues" evidence="1">
    <location>
        <begin position="476"/>
        <end position="489"/>
    </location>
</feature>
<organism evidence="5 7">
    <name type="scientific">Bursaphelenchus xylophilus</name>
    <name type="common">Pinewood nematode worm</name>
    <name type="synonym">Aphelenchoides xylophilus</name>
    <dbReference type="NCBI Taxonomy" id="6326"/>
    <lineage>
        <taxon>Eukaryota</taxon>
        <taxon>Metazoa</taxon>
        <taxon>Ecdysozoa</taxon>
        <taxon>Nematoda</taxon>
        <taxon>Chromadorea</taxon>
        <taxon>Rhabditida</taxon>
        <taxon>Tylenchina</taxon>
        <taxon>Tylenchomorpha</taxon>
        <taxon>Aphelenchoidea</taxon>
        <taxon>Aphelenchoididae</taxon>
        <taxon>Bursaphelenchus</taxon>
    </lineage>
</organism>
<dbReference type="GO" id="GO:0019992">
    <property type="term" value="F:diacylglycerol binding"/>
    <property type="evidence" value="ECO:0007669"/>
    <property type="project" value="InterPro"/>
</dbReference>
<keyword evidence="6" id="KW-1185">Reference proteome</keyword>
<dbReference type="EMBL" id="CAJFDI010000001">
    <property type="protein sequence ID" value="CAD5210481.1"/>
    <property type="molecule type" value="Genomic_DNA"/>
</dbReference>
<evidence type="ECO:0000259" key="2">
    <source>
        <dbReference type="PROSITE" id="PS50004"/>
    </source>
</evidence>
<dbReference type="GO" id="GO:0016081">
    <property type="term" value="P:synaptic vesicle docking"/>
    <property type="evidence" value="ECO:0007669"/>
    <property type="project" value="TreeGrafter"/>
</dbReference>
<gene>
    <name evidence="3" type="ORF">BXYJ_LOCUS1950</name>
</gene>
<dbReference type="GO" id="GO:0098831">
    <property type="term" value="C:presynaptic active zone cytoplasmic component"/>
    <property type="evidence" value="ECO:0007669"/>
    <property type="project" value="TreeGrafter"/>
</dbReference>
<accession>A0A1I7SC33</accession>
<dbReference type="GO" id="GO:0030672">
    <property type="term" value="C:synaptic vesicle membrane"/>
    <property type="evidence" value="ECO:0007669"/>
    <property type="project" value="TreeGrafter"/>
</dbReference>